<dbReference type="Proteomes" id="UP000240621">
    <property type="component" value="Unassembled WGS sequence"/>
</dbReference>
<dbReference type="Proteomes" id="UP000396862">
    <property type="component" value="Unassembled WGS sequence"/>
</dbReference>
<organism evidence="2 3">
    <name type="scientific">Prolixibacter denitrificans</name>
    <dbReference type="NCBI Taxonomy" id="1541063"/>
    <lineage>
        <taxon>Bacteria</taxon>
        <taxon>Pseudomonadati</taxon>
        <taxon>Bacteroidota</taxon>
        <taxon>Bacteroidia</taxon>
        <taxon>Marinilabiliales</taxon>
        <taxon>Prolixibacteraceae</taxon>
        <taxon>Prolixibacter</taxon>
    </lineage>
</organism>
<dbReference type="AlphaFoldDB" id="A0A2P8CHP7"/>
<dbReference type="RefSeq" id="WP_106541097.1">
    <property type="nucleotide sequence ID" value="NZ_BLAU01000001.1"/>
</dbReference>
<proteinExistence type="predicted"/>
<gene>
    <name evidence="2" type="ORF">CLV93_102289</name>
    <name evidence="1" type="ORF">JCM18694_09200</name>
</gene>
<protein>
    <submittedName>
        <fullName evidence="2">Uncharacterized protein</fullName>
    </submittedName>
</protein>
<reference evidence="2 3" key="1">
    <citation type="submission" date="2018-03" db="EMBL/GenBank/DDBJ databases">
        <title>Genomic Encyclopedia of Archaeal and Bacterial Type Strains, Phase II (KMG-II): from individual species to whole genera.</title>
        <authorList>
            <person name="Goeker M."/>
        </authorList>
    </citation>
    <scope>NUCLEOTIDE SEQUENCE [LARGE SCALE GENOMIC DNA]</scope>
    <source>
        <strain evidence="2 3">DSM 27267</strain>
    </source>
</reference>
<dbReference type="EMBL" id="BLAU01000001">
    <property type="protein sequence ID" value="GET20674.1"/>
    <property type="molecule type" value="Genomic_DNA"/>
</dbReference>
<accession>A0A2P8CHP7</accession>
<evidence type="ECO:0000313" key="4">
    <source>
        <dbReference type="Proteomes" id="UP000396862"/>
    </source>
</evidence>
<evidence type="ECO:0000313" key="1">
    <source>
        <dbReference type="EMBL" id="GET20674.1"/>
    </source>
</evidence>
<reference evidence="1 4" key="2">
    <citation type="submission" date="2019-10" db="EMBL/GenBank/DDBJ databases">
        <title>Prolixibacter strains distinguished by the presence of nitrate reductase genes were adept at nitrate-dependent anaerobic corrosion of metallic iron and carbon steel.</title>
        <authorList>
            <person name="Iino T."/>
            <person name="Shono N."/>
            <person name="Ito K."/>
            <person name="Nakamura R."/>
            <person name="Sueoka K."/>
            <person name="Harayama S."/>
            <person name="Ohkuma M."/>
        </authorList>
    </citation>
    <scope>NUCLEOTIDE SEQUENCE [LARGE SCALE GENOMIC DNA]</scope>
    <source>
        <strain evidence="1 4">MIC1-1</strain>
    </source>
</reference>
<evidence type="ECO:0000313" key="3">
    <source>
        <dbReference type="Proteomes" id="UP000240621"/>
    </source>
</evidence>
<sequence>MATKGRSLDQSKVDHILASTGFIFPRTEHELDYFNNLYADWDSELKNCLGDPDKIFAEEEKKMNTNLPLAKNGRNKNTYFKRAVLAAEITSQLYEEPTFGHVKLQKLMFLCENIEGMNIRNHYSKQVAGPYDNKFMHSIDHEFKKQGWFNVKREKRGVITRYLYAPSNNYGSHRRYYNRYFSSSKGRIQWFIDVFKKAPFHKVELVATLYGCWLELIEKNQLVNDESLIKLLYDWSEQKKKFAWEDAQKAIRWMIENGVTPAG</sequence>
<dbReference type="OrthoDB" id="2234796at2"/>
<evidence type="ECO:0000313" key="2">
    <source>
        <dbReference type="EMBL" id="PSK84501.1"/>
    </source>
</evidence>
<keyword evidence="4" id="KW-1185">Reference proteome</keyword>
<comment type="caution">
    <text evidence="2">The sequence shown here is derived from an EMBL/GenBank/DDBJ whole genome shotgun (WGS) entry which is preliminary data.</text>
</comment>
<dbReference type="EMBL" id="PYGC01000002">
    <property type="protein sequence ID" value="PSK84501.1"/>
    <property type="molecule type" value="Genomic_DNA"/>
</dbReference>
<name>A0A2P8CHP7_9BACT</name>